<feature type="transmembrane region" description="Helical" evidence="6">
    <location>
        <begin position="127"/>
        <end position="150"/>
    </location>
</feature>
<feature type="transmembrane region" description="Helical" evidence="6">
    <location>
        <begin position="156"/>
        <end position="174"/>
    </location>
</feature>
<dbReference type="SUPFAM" id="SSF103481">
    <property type="entry name" value="Multidrug resistance efflux transporter EmrE"/>
    <property type="match status" value="2"/>
</dbReference>
<feature type="transmembrane region" description="Helical" evidence="6">
    <location>
        <begin position="271"/>
        <end position="288"/>
    </location>
</feature>
<dbReference type="RefSeq" id="WP_377833108.1">
    <property type="nucleotide sequence ID" value="NZ_JBHRSK010000006.1"/>
</dbReference>
<dbReference type="PANTHER" id="PTHR32322">
    <property type="entry name" value="INNER MEMBRANE TRANSPORTER"/>
    <property type="match status" value="1"/>
</dbReference>
<evidence type="ECO:0000256" key="6">
    <source>
        <dbReference type="SAM" id="Phobius"/>
    </source>
</evidence>
<feature type="transmembrane region" description="Helical" evidence="6">
    <location>
        <begin position="181"/>
        <end position="201"/>
    </location>
</feature>
<feature type="transmembrane region" description="Helical" evidence="6">
    <location>
        <begin position="93"/>
        <end position="115"/>
    </location>
</feature>
<evidence type="ECO:0000256" key="1">
    <source>
        <dbReference type="ARBA" id="ARBA00004141"/>
    </source>
</evidence>
<dbReference type="InterPro" id="IPR000620">
    <property type="entry name" value="EamA_dom"/>
</dbReference>
<dbReference type="Pfam" id="PF00892">
    <property type="entry name" value="EamA"/>
    <property type="match status" value="2"/>
</dbReference>
<comment type="subcellular location">
    <subcellularLocation>
        <location evidence="1">Membrane</location>
        <topology evidence="1">Multi-pass membrane protein</topology>
    </subcellularLocation>
</comment>
<keyword evidence="5 6" id="KW-0472">Membrane</keyword>
<sequence>MFLRAYLFLVTTALCWGANAIAGRLAVGHISPFLLTSARWGLAMAAAAALGAPHLRRDWPAIRRNLPLLFAFGTVGFTCFNAAYYTAAAYTTALNIVIIQAGMPLIIFALNFALFRSAVSGAQALGFLLTLTGVAATVSNGSLATLLHLQFNRGDALMLLAILFYGGYTAALRWKPRMHWLSFMAAIAGGAFVASLPLTGWEIASGRVLWPDAQGVGVAVFAALFPGLIAQASFIAGTELIGSNRAGLFVNLVPVFGAIMSVLILGEQLRVYHLVGLGLVLSGVAMAERKRRVATPPRSAP</sequence>
<evidence type="ECO:0000259" key="7">
    <source>
        <dbReference type="Pfam" id="PF00892"/>
    </source>
</evidence>
<evidence type="ECO:0000256" key="4">
    <source>
        <dbReference type="ARBA" id="ARBA00022989"/>
    </source>
</evidence>
<protein>
    <submittedName>
        <fullName evidence="8">DMT family transporter</fullName>
    </submittedName>
</protein>
<comment type="similarity">
    <text evidence="2">Belongs to the EamA transporter family.</text>
</comment>
<dbReference type="InterPro" id="IPR050638">
    <property type="entry name" value="AA-Vitamin_Transporters"/>
</dbReference>
<keyword evidence="4 6" id="KW-1133">Transmembrane helix</keyword>
<evidence type="ECO:0000313" key="9">
    <source>
        <dbReference type="Proteomes" id="UP001595443"/>
    </source>
</evidence>
<keyword evidence="3 6" id="KW-0812">Transmembrane</keyword>
<feature type="domain" description="EamA" evidence="7">
    <location>
        <begin position="4"/>
        <end position="137"/>
    </location>
</feature>
<evidence type="ECO:0000256" key="2">
    <source>
        <dbReference type="ARBA" id="ARBA00007362"/>
    </source>
</evidence>
<name>A0ABV7AHE5_9RHOB</name>
<feature type="transmembrane region" description="Helical" evidence="6">
    <location>
        <begin position="248"/>
        <end position="265"/>
    </location>
</feature>
<accession>A0ABV7AHE5</accession>
<feature type="transmembrane region" description="Helical" evidence="6">
    <location>
        <begin position="213"/>
        <end position="236"/>
    </location>
</feature>
<proteinExistence type="inferred from homology"/>
<reference evidence="9" key="1">
    <citation type="journal article" date="2019" name="Int. J. Syst. Evol. Microbiol.">
        <title>The Global Catalogue of Microorganisms (GCM) 10K type strain sequencing project: providing services to taxonomists for standard genome sequencing and annotation.</title>
        <authorList>
            <consortium name="The Broad Institute Genomics Platform"/>
            <consortium name="The Broad Institute Genome Sequencing Center for Infectious Disease"/>
            <person name="Wu L."/>
            <person name="Ma J."/>
        </authorList>
    </citation>
    <scope>NUCLEOTIDE SEQUENCE [LARGE SCALE GENOMIC DNA]</scope>
    <source>
        <strain evidence="9">KCTC 62192</strain>
    </source>
</reference>
<evidence type="ECO:0000313" key="8">
    <source>
        <dbReference type="EMBL" id="MFC2968407.1"/>
    </source>
</evidence>
<organism evidence="8 9">
    <name type="scientific">Acidimangrovimonas pyrenivorans</name>
    <dbReference type="NCBI Taxonomy" id="2030798"/>
    <lineage>
        <taxon>Bacteria</taxon>
        <taxon>Pseudomonadati</taxon>
        <taxon>Pseudomonadota</taxon>
        <taxon>Alphaproteobacteria</taxon>
        <taxon>Rhodobacterales</taxon>
        <taxon>Paracoccaceae</taxon>
        <taxon>Acidimangrovimonas</taxon>
    </lineage>
</organism>
<evidence type="ECO:0000256" key="3">
    <source>
        <dbReference type="ARBA" id="ARBA00022692"/>
    </source>
</evidence>
<dbReference type="PANTHER" id="PTHR32322:SF2">
    <property type="entry name" value="EAMA DOMAIN-CONTAINING PROTEIN"/>
    <property type="match status" value="1"/>
</dbReference>
<dbReference type="EMBL" id="JBHRSK010000006">
    <property type="protein sequence ID" value="MFC2968407.1"/>
    <property type="molecule type" value="Genomic_DNA"/>
</dbReference>
<keyword evidence="9" id="KW-1185">Reference proteome</keyword>
<feature type="domain" description="EamA" evidence="7">
    <location>
        <begin position="153"/>
        <end position="286"/>
    </location>
</feature>
<feature type="transmembrane region" description="Helical" evidence="6">
    <location>
        <begin position="67"/>
        <end position="87"/>
    </location>
</feature>
<evidence type="ECO:0000256" key="5">
    <source>
        <dbReference type="ARBA" id="ARBA00023136"/>
    </source>
</evidence>
<dbReference type="Proteomes" id="UP001595443">
    <property type="component" value="Unassembled WGS sequence"/>
</dbReference>
<feature type="transmembrane region" description="Helical" evidence="6">
    <location>
        <begin position="38"/>
        <end position="55"/>
    </location>
</feature>
<comment type="caution">
    <text evidence="8">The sequence shown here is derived from an EMBL/GenBank/DDBJ whole genome shotgun (WGS) entry which is preliminary data.</text>
</comment>
<dbReference type="InterPro" id="IPR037185">
    <property type="entry name" value="EmrE-like"/>
</dbReference>
<gene>
    <name evidence="8" type="ORF">ACFOES_09905</name>
</gene>